<dbReference type="InterPro" id="IPR000182">
    <property type="entry name" value="GNAT_dom"/>
</dbReference>
<dbReference type="EMBL" id="SNWR01000001">
    <property type="protein sequence ID" value="TDO37345.1"/>
    <property type="molecule type" value="Genomic_DNA"/>
</dbReference>
<dbReference type="Proteomes" id="UP000294901">
    <property type="component" value="Unassembled WGS sequence"/>
</dbReference>
<reference evidence="4 5" key="1">
    <citation type="submission" date="2019-03" db="EMBL/GenBank/DDBJ databases">
        <title>Sequencing the genomes of 1000 actinobacteria strains.</title>
        <authorList>
            <person name="Klenk H.-P."/>
        </authorList>
    </citation>
    <scope>NUCLEOTIDE SEQUENCE [LARGE SCALE GENOMIC DNA]</scope>
    <source>
        <strain evidence="4 5">DSM 43805</strain>
    </source>
</reference>
<dbReference type="InterPro" id="IPR016181">
    <property type="entry name" value="Acyl_CoA_acyltransferase"/>
</dbReference>
<evidence type="ECO:0000256" key="2">
    <source>
        <dbReference type="ARBA" id="ARBA00023315"/>
    </source>
</evidence>
<evidence type="ECO:0000259" key="3">
    <source>
        <dbReference type="PROSITE" id="PS51186"/>
    </source>
</evidence>
<dbReference type="Gene3D" id="3.40.630.30">
    <property type="match status" value="1"/>
</dbReference>
<protein>
    <submittedName>
        <fullName evidence="4">RimJ/RimL family protein N-acetyltransferase</fullName>
    </submittedName>
</protein>
<evidence type="ECO:0000313" key="5">
    <source>
        <dbReference type="Proteomes" id="UP000294901"/>
    </source>
</evidence>
<evidence type="ECO:0000256" key="1">
    <source>
        <dbReference type="ARBA" id="ARBA00022679"/>
    </source>
</evidence>
<organism evidence="4 5">
    <name type="scientific">Paractinoplanes brasiliensis</name>
    <dbReference type="NCBI Taxonomy" id="52695"/>
    <lineage>
        <taxon>Bacteria</taxon>
        <taxon>Bacillati</taxon>
        <taxon>Actinomycetota</taxon>
        <taxon>Actinomycetes</taxon>
        <taxon>Micromonosporales</taxon>
        <taxon>Micromonosporaceae</taxon>
        <taxon>Paractinoplanes</taxon>
    </lineage>
</organism>
<proteinExistence type="predicted"/>
<sequence>MLLRGAEPADLPALLDVQQAGAVKGLANIFRQDLYPFPRADVYARWEAELADPAIDAYVIEDDAGRIAGFAAIKGDELLHFGTAVESWGQGLASAAHDKLLERFTAAGVTRARLRVFEENHRARRFYEKLGWRPAGRLSRTSFAPHPVLVEYELDLPSERHP</sequence>
<dbReference type="SUPFAM" id="SSF55729">
    <property type="entry name" value="Acyl-CoA N-acyltransferases (Nat)"/>
    <property type="match status" value="1"/>
</dbReference>
<dbReference type="Pfam" id="PF00583">
    <property type="entry name" value="Acetyltransf_1"/>
    <property type="match status" value="1"/>
</dbReference>
<accession>A0A4R6JRT2</accession>
<dbReference type="InterPro" id="IPR050832">
    <property type="entry name" value="Bact_Acetyltransf"/>
</dbReference>
<dbReference type="PANTHER" id="PTHR43877:SF2">
    <property type="entry name" value="AMINOALKYLPHOSPHONATE N-ACETYLTRANSFERASE-RELATED"/>
    <property type="match status" value="1"/>
</dbReference>
<dbReference type="PROSITE" id="PS51186">
    <property type="entry name" value="GNAT"/>
    <property type="match status" value="1"/>
</dbReference>
<dbReference type="PANTHER" id="PTHR43877">
    <property type="entry name" value="AMINOALKYLPHOSPHONATE N-ACETYLTRANSFERASE-RELATED-RELATED"/>
    <property type="match status" value="1"/>
</dbReference>
<dbReference type="GO" id="GO:0016747">
    <property type="term" value="F:acyltransferase activity, transferring groups other than amino-acyl groups"/>
    <property type="evidence" value="ECO:0007669"/>
    <property type="project" value="InterPro"/>
</dbReference>
<comment type="caution">
    <text evidence="4">The sequence shown here is derived from an EMBL/GenBank/DDBJ whole genome shotgun (WGS) entry which is preliminary data.</text>
</comment>
<feature type="domain" description="N-acetyltransferase" evidence="3">
    <location>
        <begin position="1"/>
        <end position="157"/>
    </location>
</feature>
<dbReference type="RefSeq" id="WP_203720681.1">
    <property type="nucleotide sequence ID" value="NZ_BOMD01000055.1"/>
</dbReference>
<dbReference type="AlphaFoldDB" id="A0A4R6JRT2"/>
<keyword evidence="1 4" id="KW-0808">Transferase</keyword>
<keyword evidence="5" id="KW-1185">Reference proteome</keyword>
<keyword evidence="2" id="KW-0012">Acyltransferase</keyword>
<gene>
    <name evidence="4" type="ORF">C8E87_0960</name>
</gene>
<evidence type="ECO:0000313" key="4">
    <source>
        <dbReference type="EMBL" id="TDO37345.1"/>
    </source>
</evidence>
<name>A0A4R6JRT2_9ACTN</name>